<dbReference type="AlphaFoldDB" id="A0A2S2DFU6"/>
<dbReference type="EMBL" id="CP029343">
    <property type="protein sequence ID" value="AWL04253.1"/>
    <property type="molecule type" value="Genomic_DNA"/>
</dbReference>
<dbReference type="SUPFAM" id="SSF51306">
    <property type="entry name" value="LexA/Signal peptidase"/>
    <property type="match status" value="1"/>
</dbReference>
<keyword evidence="2" id="KW-0238">DNA-binding</keyword>
<dbReference type="PANTHER" id="PTHR40661">
    <property type="match status" value="1"/>
</dbReference>
<protein>
    <recommendedName>
        <fullName evidence="4">HTH cro/C1-type domain-containing protein</fullName>
    </recommendedName>
</protein>
<keyword evidence="6" id="KW-1185">Reference proteome</keyword>
<dbReference type="SUPFAM" id="SSF47413">
    <property type="entry name" value="lambda repressor-like DNA-binding domains"/>
    <property type="match status" value="1"/>
</dbReference>
<evidence type="ECO:0000256" key="2">
    <source>
        <dbReference type="ARBA" id="ARBA00023125"/>
    </source>
</evidence>
<name>A0A2S2DFU6_9BURK</name>
<feature type="domain" description="HTH cro/C1-type" evidence="4">
    <location>
        <begin position="36"/>
        <end position="80"/>
    </location>
</feature>
<dbReference type="InterPro" id="IPR015927">
    <property type="entry name" value="Peptidase_S24_S26A/B/C"/>
</dbReference>
<dbReference type="PANTHER" id="PTHR40661:SF1">
    <property type="entry name" value="HTH CRO_C1-TYPE DOMAIN-CONTAINING PROTEIN"/>
    <property type="match status" value="1"/>
</dbReference>
<evidence type="ECO:0000313" key="5">
    <source>
        <dbReference type="EMBL" id="AWL04253.1"/>
    </source>
</evidence>
<dbReference type="Proteomes" id="UP000245820">
    <property type="component" value="Chromosome"/>
</dbReference>
<sequence length="260" mass="28459">MPALPLTKEQLEDAARLKQLFATWQKAQREAGLPSSQEALSDQLGFNQSALSQYLNGRIPLNIDAATKFANLIGKSVADFSPLLAAQIEKYTGPAEPVDPAAMVRKATPVSLDEPDPSGLISVQAVNIRVEAGVPGFEADREFEDGGLIQIPREAVETEEWAPQCLLAIKVRGLSMLPVFADGDTIVINVADRRLVSGEVYAVNCDGKPAVKQLVFERHQWYMRSFNPNFQPVPYRTPASDIIGKVVYQPGRVVSGRMKQ</sequence>
<keyword evidence="3" id="KW-0804">Transcription</keyword>
<evidence type="ECO:0000256" key="1">
    <source>
        <dbReference type="ARBA" id="ARBA00023015"/>
    </source>
</evidence>
<dbReference type="Pfam" id="PF01381">
    <property type="entry name" value="HTH_3"/>
    <property type="match status" value="1"/>
</dbReference>
<dbReference type="OrthoDB" id="9788236at2"/>
<keyword evidence="1" id="KW-0805">Transcription regulation</keyword>
<reference evidence="5 6" key="1">
    <citation type="submission" date="2018-05" db="EMBL/GenBank/DDBJ databases">
        <title>Complete genome sequence of Massilia oculi sp. nov. CCUG 43427T (=DSM 26321T), the type strain of M. oculi, and comparison with genome sequences of other Massilia strains.</title>
        <authorList>
            <person name="Zhu B."/>
        </authorList>
    </citation>
    <scope>NUCLEOTIDE SEQUENCE [LARGE SCALE GENOMIC DNA]</scope>
    <source>
        <strain evidence="5 6">CCUG 43427</strain>
    </source>
</reference>
<evidence type="ECO:0000256" key="3">
    <source>
        <dbReference type="ARBA" id="ARBA00023163"/>
    </source>
</evidence>
<dbReference type="CDD" id="cd06529">
    <property type="entry name" value="S24_LexA-like"/>
    <property type="match status" value="1"/>
</dbReference>
<accession>A0A2S2DFU6</accession>
<dbReference type="GO" id="GO:0003677">
    <property type="term" value="F:DNA binding"/>
    <property type="evidence" value="ECO:0007669"/>
    <property type="project" value="UniProtKB-KW"/>
</dbReference>
<evidence type="ECO:0000313" key="6">
    <source>
        <dbReference type="Proteomes" id="UP000245820"/>
    </source>
</evidence>
<dbReference type="Pfam" id="PF00717">
    <property type="entry name" value="Peptidase_S24"/>
    <property type="match status" value="1"/>
</dbReference>
<gene>
    <name evidence="5" type="ORF">DIR46_07280</name>
</gene>
<dbReference type="CDD" id="cd00093">
    <property type="entry name" value="HTH_XRE"/>
    <property type="match status" value="1"/>
</dbReference>
<dbReference type="Gene3D" id="1.10.260.40">
    <property type="entry name" value="lambda repressor-like DNA-binding domains"/>
    <property type="match status" value="1"/>
</dbReference>
<dbReference type="InterPro" id="IPR010982">
    <property type="entry name" value="Lambda_DNA-bd_dom_sf"/>
</dbReference>
<dbReference type="InterPro" id="IPR036286">
    <property type="entry name" value="LexA/Signal_pep-like_sf"/>
</dbReference>
<organism evidence="5 6">
    <name type="scientific">Massilia oculi</name>
    <dbReference type="NCBI Taxonomy" id="945844"/>
    <lineage>
        <taxon>Bacteria</taxon>
        <taxon>Pseudomonadati</taxon>
        <taxon>Pseudomonadota</taxon>
        <taxon>Betaproteobacteria</taxon>
        <taxon>Burkholderiales</taxon>
        <taxon>Oxalobacteraceae</taxon>
        <taxon>Telluria group</taxon>
        <taxon>Massilia</taxon>
    </lineage>
</organism>
<dbReference type="InterPro" id="IPR039418">
    <property type="entry name" value="LexA-like"/>
</dbReference>
<dbReference type="KEGG" id="mtim:DIR46_07280"/>
<proteinExistence type="predicted"/>
<dbReference type="InterPro" id="IPR001387">
    <property type="entry name" value="Cro/C1-type_HTH"/>
</dbReference>
<dbReference type="Gene3D" id="2.10.109.10">
    <property type="entry name" value="Umud Fragment, subunit A"/>
    <property type="match status" value="1"/>
</dbReference>
<evidence type="ECO:0000259" key="4">
    <source>
        <dbReference type="PROSITE" id="PS50943"/>
    </source>
</evidence>
<dbReference type="PROSITE" id="PS50943">
    <property type="entry name" value="HTH_CROC1"/>
    <property type="match status" value="1"/>
</dbReference>
<dbReference type="SMART" id="SM00530">
    <property type="entry name" value="HTH_XRE"/>
    <property type="match status" value="1"/>
</dbReference>